<keyword evidence="2" id="KW-0472">Membrane</keyword>
<feature type="transmembrane region" description="Helical" evidence="2">
    <location>
        <begin position="91"/>
        <end position="111"/>
    </location>
</feature>
<comment type="caution">
    <text evidence="4">The sequence shown here is derived from an EMBL/GenBank/DDBJ whole genome shotgun (WGS) entry which is preliminary data.</text>
</comment>
<dbReference type="PATRIC" id="fig|1616.3.peg.864"/>
<evidence type="ECO:0000256" key="1">
    <source>
        <dbReference type="ARBA" id="ARBA00009067"/>
    </source>
</evidence>
<feature type="transmembrane region" description="Helical" evidence="2">
    <location>
        <begin position="132"/>
        <end position="152"/>
    </location>
</feature>
<dbReference type="EMBL" id="JQBP01000003">
    <property type="protein sequence ID" value="KRN75084.1"/>
    <property type="molecule type" value="Genomic_DNA"/>
</dbReference>
<sequence length="241" mass="27718">MDAIIQNVGILTAQGVPYLLHKFAGWMAFKVGSSTPFVMYFSHIRPDSWLTIVLMLLVMSGLLYGTMRVMWRGIKLQAPDTGWYHLEATRSWWILKGYGLNLLGGMLVVILERLVQHHQTTAANQQQLEQMAHSGLMLQSMTIFMAVILAPLLEEAIFRGVVMNYFGQQTRWHLNLWLSALLFGCFHVFLQTFQWTALLQYTLTGLVFAYVYHRTRQLQYSMLLHCLNNSIAMLVILSQTK</sequence>
<dbReference type="PANTHER" id="PTHR36435">
    <property type="entry name" value="SLR1288 PROTEIN"/>
    <property type="match status" value="1"/>
</dbReference>
<dbReference type="PANTHER" id="PTHR36435:SF1">
    <property type="entry name" value="CAAX AMINO TERMINAL PROTEASE FAMILY PROTEIN"/>
    <property type="match status" value="1"/>
</dbReference>
<feature type="transmembrane region" description="Helical" evidence="2">
    <location>
        <begin position="172"/>
        <end position="190"/>
    </location>
</feature>
<reference evidence="4 5" key="1">
    <citation type="journal article" date="2015" name="Genome Announc.">
        <title>Expanding the biotechnology potential of lactobacilli through comparative genomics of 213 strains and associated genera.</title>
        <authorList>
            <person name="Sun Z."/>
            <person name="Harris H.M."/>
            <person name="McCann A."/>
            <person name="Guo C."/>
            <person name="Argimon S."/>
            <person name="Zhang W."/>
            <person name="Yang X."/>
            <person name="Jeffery I.B."/>
            <person name="Cooney J.C."/>
            <person name="Kagawa T.F."/>
            <person name="Liu W."/>
            <person name="Song Y."/>
            <person name="Salvetti E."/>
            <person name="Wrobel A."/>
            <person name="Rasinkangas P."/>
            <person name="Parkhill J."/>
            <person name="Rea M.C."/>
            <person name="O'Sullivan O."/>
            <person name="Ritari J."/>
            <person name="Douillard F.P."/>
            <person name="Paul Ross R."/>
            <person name="Yang R."/>
            <person name="Briner A.E."/>
            <person name="Felis G.E."/>
            <person name="de Vos W.M."/>
            <person name="Barrangou R."/>
            <person name="Klaenhammer T.R."/>
            <person name="Caufield P.W."/>
            <person name="Cui Y."/>
            <person name="Zhang H."/>
            <person name="O'Toole P.W."/>
        </authorList>
    </citation>
    <scope>NUCLEOTIDE SEQUENCE [LARGE SCALE GENOMIC DNA]</scope>
    <source>
        <strain evidence="4 5">DSM 20593</strain>
    </source>
</reference>
<dbReference type="InterPro" id="IPR052710">
    <property type="entry name" value="CAAX_protease"/>
</dbReference>
<feature type="transmembrane region" description="Helical" evidence="2">
    <location>
        <begin position="195"/>
        <end position="212"/>
    </location>
</feature>
<protein>
    <recommendedName>
        <fullName evidence="3">CAAX prenyl protease 2/Lysostaphin resistance protein A-like domain-containing protein</fullName>
    </recommendedName>
</protein>
<organism evidence="4 5">
    <name type="scientific">Weissella kandleri</name>
    <dbReference type="NCBI Taxonomy" id="1616"/>
    <lineage>
        <taxon>Bacteria</taxon>
        <taxon>Bacillati</taxon>
        <taxon>Bacillota</taxon>
        <taxon>Bacilli</taxon>
        <taxon>Lactobacillales</taxon>
        <taxon>Lactobacillaceae</taxon>
        <taxon>Weissella</taxon>
    </lineage>
</organism>
<keyword evidence="2" id="KW-0812">Transmembrane</keyword>
<feature type="domain" description="CAAX prenyl protease 2/Lysostaphin resistance protein A-like" evidence="3">
    <location>
        <begin position="141"/>
        <end position="230"/>
    </location>
</feature>
<evidence type="ECO:0000256" key="2">
    <source>
        <dbReference type="SAM" id="Phobius"/>
    </source>
</evidence>
<name>A0A0R2JK07_9LACO</name>
<dbReference type="Pfam" id="PF02517">
    <property type="entry name" value="Rce1-like"/>
    <property type="match status" value="1"/>
</dbReference>
<dbReference type="GO" id="GO:0004175">
    <property type="term" value="F:endopeptidase activity"/>
    <property type="evidence" value="ECO:0007669"/>
    <property type="project" value="UniProtKB-ARBA"/>
</dbReference>
<dbReference type="Proteomes" id="UP000051655">
    <property type="component" value="Unassembled WGS sequence"/>
</dbReference>
<comment type="similarity">
    <text evidence="1">Belongs to the UPF0177 family.</text>
</comment>
<gene>
    <name evidence="4" type="ORF">IV73_GL000844</name>
</gene>
<dbReference type="InterPro" id="IPR003675">
    <property type="entry name" value="Rce1/LyrA-like_dom"/>
</dbReference>
<evidence type="ECO:0000313" key="4">
    <source>
        <dbReference type="EMBL" id="KRN75084.1"/>
    </source>
</evidence>
<dbReference type="STRING" id="1616.IV73_GL000844"/>
<dbReference type="GO" id="GO:0080120">
    <property type="term" value="P:CAAX-box protein maturation"/>
    <property type="evidence" value="ECO:0007669"/>
    <property type="project" value="UniProtKB-ARBA"/>
</dbReference>
<keyword evidence="5" id="KW-1185">Reference proteome</keyword>
<evidence type="ECO:0000313" key="5">
    <source>
        <dbReference type="Proteomes" id="UP000051655"/>
    </source>
</evidence>
<dbReference type="AlphaFoldDB" id="A0A0R2JK07"/>
<keyword evidence="2" id="KW-1133">Transmembrane helix</keyword>
<evidence type="ECO:0000259" key="3">
    <source>
        <dbReference type="Pfam" id="PF02517"/>
    </source>
</evidence>
<accession>A0A0R2JK07</accession>
<feature type="transmembrane region" description="Helical" evidence="2">
    <location>
        <begin position="49"/>
        <end position="71"/>
    </location>
</feature>
<proteinExistence type="inferred from homology"/>